<comment type="similarity">
    <text evidence="1">Belongs to the aldo/keto reductase family.</text>
</comment>
<dbReference type="InterPro" id="IPR018170">
    <property type="entry name" value="Aldo/ket_reductase_CS"/>
</dbReference>
<dbReference type="GO" id="GO:0016491">
    <property type="term" value="F:oxidoreductase activity"/>
    <property type="evidence" value="ECO:0007669"/>
    <property type="project" value="UniProtKB-KW"/>
</dbReference>
<keyword evidence="2" id="KW-0560">Oxidoreductase</keyword>
<organism evidence="4 5">
    <name type="scientific">Leucocoprinus leucothites</name>
    <dbReference type="NCBI Taxonomy" id="201217"/>
    <lineage>
        <taxon>Eukaryota</taxon>
        <taxon>Fungi</taxon>
        <taxon>Dikarya</taxon>
        <taxon>Basidiomycota</taxon>
        <taxon>Agaricomycotina</taxon>
        <taxon>Agaricomycetes</taxon>
        <taxon>Agaricomycetidae</taxon>
        <taxon>Agaricales</taxon>
        <taxon>Agaricineae</taxon>
        <taxon>Agaricaceae</taxon>
        <taxon>Leucocoprinus</taxon>
    </lineage>
</organism>
<dbReference type="EMBL" id="JAACJO010000012">
    <property type="protein sequence ID" value="KAF5351947.1"/>
    <property type="molecule type" value="Genomic_DNA"/>
</dbReference>
<dbReference type="InterPro" id="IPR020471">
    <property type="entry name" value="AKR"/>
</dbReference>
<evidence type="ECO:0000256" key="1">
    <source>
        <dbReference type="ARBA" id="ARBA00007905"/>
    </source>
</evidence>
<keyword evidence="5" id="KW-1185">Reference proteome</keyword>
<dbReference type="CDD" id="cd19071">
    <property type="entry name" value="AKR_AKR1-5-like"/>
    <property type="match status" value="1"/>
</dbReference>
<accession>A0A8H5D1J7</accession>
<protein>
    <recommendedName>
        <fullName evidence="3">NADP-dependent oxidoreductase domain-containing protein</fullName>
    </recommendedName>
</protein>
<dbReference type="PROSITE" id="PS00062">
    <property type="entry name" value="ALDOKETO_REDUCTASE_2"/>
    <property type="match status" value="1"/>
</dbReference>
<proteinExistence type="inferred from homology"/>
<dbReference type="PANTHER" id="PTHR43827">
    <property type="entry name" value="2,5-DIKETO-D-GLUCONIC ACID REDUCTASE"/>
    <property type="match status" value="1"/>
</dbReference>
<comment type="caution">
    <text evidence="4">The sequence shown here is derived from an EMBL/GenBank/DDBJ whole genome shotgun (WGS) entry which is preliminary data.</text>
</comment>
<dbReference type="Pfam" id="PF00248">
    <property type="entry name" value="Aldo_ket_red"/>
    <property type="match status" value="1"/>
</dbReference>
<sequence>MGLELMLPQPRASFRLDSVQLPLMFLLSSDTRVLGLIKFFDGLCEYKSQRDRTFVCKHTSHLNLLTSLYLSLNMSRLTLQSTITLSDGKKLPVLGFGALNQAETKDAIIEALKIGYRQIDGAQMYENEDKCGEAIRESGIPRENIFATSKIASSHRGHGYENVTKGVDESLEKWGLKYLDLFLIHDPLNKEKRLESYKALLDAQTAGKIKSVGVSNYGVKHLEEIKKAGYPLPVVNQIELHPFLQQHEIAAYCKVNNIIIQAYCPIIRGASHPKIDAVATKHKKEPAQVLIRWSLQKGYVPLPKSGTSSRILSNTNVFDFELSDEDIASIDELEQNKPCSWNPVNVD</sequence>
<dbReference type="AlphaFoldDB" id="A0A8H5D1J7"/>
<feature type="domain" description="NADP-dependent oxidoreductase" evidence="3">
    <location>
        <begin position="97"/>
        <end position="334"/>
    </location>
</feature>
<dbReference type="PANTHER" id="PTHR43827:SF13">
    <property type="entry name" value="ALDO_KETO REDUCTASE FAMILY PROTEIN"/>
    <property type="match status" value="1"/>
</dbReference>
<gene>
    <name evidence="4" type="ORF">D9756_007590</name>
</gene>
<dbReference type="InterPro" id="IPR023210">
    <property type="entry name" value="NADP_OxRdtase_dom"/>
</dbReference>
<dbReference type="Proteomes" id="UP000559027">
    <property type="component" value="Unassembled WGS sequence"/>
</dbReference>
<dbReference type="PRINTS" id="PR00069">
    <property type="entry name" value="ALDKETRDTASE"/>
</dbReference>
<dbReference type="FunFam" id="3.20.20.100:FF:000015">
    <property type="entry name" value="Oxidoreductase, aldo/keto reductase family"/>
    <property type="match status" value="1"/>
</dbReference>
<dbReference type="OrthoDB" id="416253at2759"/>
<evidence type="ECO:0000259" key="3">
    <source>
        <dbReference type="Pfam" id="PF00248"/>
    </source>
</evidence>
<dbReference type="InterPro" id="IPR036812">
    <property type="entry name" value="NAD(P)_OxRdtase_dom_sf"/>
</dbReference>
<name>A0A8H5D1J7_9AGAR</name>
<dbReference type="Gene3D" id="3.20.20.100">
    <property type="entry name" value="NADP-dependent oxidoreductase domain"/>
    <property type="match status" value="1"/>
</dbReference>
<dbReference type="SUPFAM" id="SSF51430">
    <property type="entry name" value="NAD(P)-linked oxidoreductase"/>
    <property type="match status" value="1"/>
</dbReference>
<reference evidence="4 5" key="1">
    <citation type="journal article" date="2020" name="ISME J.">
        <title>Uncovering the hidden diversity of litter-decomposition mechanisms in mushroom-forming fungi.</title>
        <authorList>
            <person name="Floudas D."/>
            <person name="Bentzer J."/>
            <person name="Ahren D."/>
            <person name="Johansson T."/>
            <person name="Persson P."/>
            <person name="Tunlid A."/>
        </authorList>
    </citation>
    <scope>NUCLEOTIDE SEQUENCE [LARGE SCALE GENOMIC DNA]</scope>
    <source>
        <strain evidence="4 5">CBS 146.42</strain>
    </source>
</reference>
<evidence type="ECO:0000256" key="2">
    <source>
        <dbReference type="ARBA" id="ARBA00023002"/>
    </source>
</evidence>
<evidence type="ECO:0000313" key="5">
    <source>
        <dbReference type="Proteomes" id="UP000559027"/>
    </source>
</evidence>
<evidence type="ECO:0000313" key="4">
    <source>
        <dbReference type="EMBL" id="KAF5351947.1"/>
    </source>
</evidence>